<evidence type="ECO:0000313" key="2">
    <source>
        <dbReference type="Proteomes" id="UP000824230"/>
    </source>
</evidence>
<organism evidence="1 2">
    <name type="scientific">Candidatus Blautia pullistercoris</name>
    <dbReference type="NCBI Taxonomy" id="2838499"/>
    <lineage>
        <taxon>Bacteria</taxon>
        <taxon>Bacillati</taxon>
        <taxon>Bacillota</taxon>
        <taxon>Clostridia</taxon>
        <taxon>Lachnospirales</taxon>
        <taxon>Lachnospiraceae</taxon>
        <taxon>Blautia</taxon>
    </lineage>
</organism>
<dbReference type="EMBL" id="DXFG01000347">
    <property type="protein sequence ID" value="HIX39171.1"/>
    <property type="molecule type" value="Genomic_DNA"/>
</dbReference>
<dbReference type="InterPro" id="IPR009665">
    <property type="entry name" value="YyaC"/>
</dbReference>
<dbReference type="Pfam" id="PF06866">
    <property type="entry name" value="DUF1256"/>
    <property type="match status" value="1"/>
</dbReference>
<keyword evidence="1" id="KW-0378">Hydrolase</keyword>
<dbReference type="GO" id="GO:0006508">
    <property type="term" value="P:proteolysis"/>
    <property type="evidence" value="ECO:0007669"/>
    <property type="project" value="UniProtKB-KW"/>
</dbReference>
<dbReference type="NCBIfam" id="TIGR02841">
    <property type="entry name" value="spore_YyaC"/>
    <property type="match status" value="1"/>
</dbReference>
<dbReference type="AlphaFoldDB" id="A0A9D2ANY6"/>
<dbReference type="GO" id="GO:0008233">
    <property type="term" value="F:peptidase activity"/>
    <property type="evidence" value="ECO:0007669"/>
    <property type="project" value="UniProtKB-KW"/>
</dbReference>
<name>A0A9D2ANY6_9FIRM</name>
<comment type="caution">
    <text evidence="1">The sequence shown here is derived from an EMBL/GenBank/DDBJ whole genome shotgun (WGS) entry which is preliminary data.</text>
</comment>
<dbReference type="SUPFAM" id="SSF53163">
    <property type="entry name" value="HybD-like"/>
    <property type="match status" value="1"/>
</dbReference>
<accession>A0A9D2ANY6</accession>
<evidence type="ECO:0000313" key="1">
    <source>
        <dbReference type="EMBL" id="HIX39171.1"/>
    </source>
</evidence>
<protein>
    <submittedName>
        <fullName evidence="1">Spore protease YyaC</fullName>
    </submittedName>
</protein>
<reference evidence="1" key="1">
    <citation type="journal article" date="2021" name="PeerJ">
        <title>Extensive microbial diversity within the chicken gut microbiome revealed by metagenomics and culture.</title>
        <authorList>
            <person name="Gilroy R."/>
            <person name="Ravi A."/>
            <person name="Getino M."/>
            <person name="Pursley I."/>
            <person name="Horton D.L."/>
            <person name="Alikhan N.F."/>
            <person name="Baker D."/>
            <person name="Gharbi K."/>
            <person name="Hall N."/>
            <person name="Watson M."/>
            <person name="Adriaenssens E.M."/>
            <person name="Foster-Nyarko E."/>
            <person name="Jarju S."/>
            <person name="Secka A."/>
            <person name="Antonio M."/>
            <person name="Oren A."/>
            <person name="Chaudhuri R.R."/>
            <person name="La Ragione R."/>
            <person name="Hildebrand F."/>
            <person name="Pallen M.J."/>
        </authorList>
    </citation>
    <scope>NUCLEOTIDE SEQUENCE</scope>
    <source>
        <strain evidence="1">ChiHjej12B11-1927</strain>
    </source>
</reference>
<dbReference type="Proteomes" id="UP000824230">
    <property type="component" value="Unassembled WGS sequence"/>
</dbReference>
<reference evidence="1" key="2">
    <citation type="submission" date="2021-04" db="EMBL/GenBank/DDBJ databases">
        <authorList>
            <person name="Gilroy R."/>
        </authorList>
    </citation>
    <scope>NUCLEOTIDE SEQUENCE</scope>
    <source>
        <strain evidence="1">ChiHjej12B11-1927</strain>
    </source>
</reference>
<keyword evidence="1" id="KW-0645">Protease</keyword>
<proteinExistence type="predicted"/>
<dbReference type="InterPro" id="IPR023430">
    <property type="entry name" value="Pept_HybD-like_dom_sf"/>
</dbReference>
<sequence length="200" mass="21838">MSTKKDSTYYIDHKGAGIKLGALLFDFLSSCDLSFRELVFICIGSDRITGDSLGPLVGHSLSKHGLSFAYVYGTLSQPVHALNLSETIEEIKLRHPDSLLIAVDASLGTRKHTGYLTISKGSLEPGLGVHKKLPPVGDIAITGIVNSAGNFDHFSLQTTRLSTVVRMADAIVLGILMAYRRYFYGSGHSFQEPQKRRLNI</sequence>
<gene>
    <name evidence="1" type="primary">yyaC</name>
    <name evidence="1" type="ORF">H9738_15115</name>
</gene>